<dbReference type="EMBL" id="GGEC01007736">
    <property type="protein sequence ID" value="MBW88219.1"/>
    <property type="molecule type" value="Transcribed_RNA"/>
</dbReference>
<dbReference type="AlphaFoldDB" id="A0A2P2J416"/>
<accession>A0A2P2J416</accession>
<reference evidence="1" key="1">
    <citation type="submission" date="2018-02" db="EMBL/GenBank/DDBJ databases">
        <title>Rhizophora mucronata_Transcriptome.</title>
        <authorList>
            <person name="Meera S.P."/>
            <person name="Sreeshan A."/>
            <person name="Augustine A."/>
        </authorList>
    </citation>
    <scope>NUCLEOTIDE SEQUENCE</scope>
    <source>
        <tissue evidence="1">Leaf</tissue>
    </source>
</reference>
<evidence type="ECO:0000313" key="1">
    <source>
        <dbReference type="EMBL" id="MBW88219.1"/>
    </source>
</evidence>
<name>A0A2P2J416_RHIMU</name>
<organism evidence="1">
    <name type="scientific">Rhizophora mucronata</name>
    <name type="common">Asiatic mangrove</name>
    <dbReference type="NCBI Taxonomy" id="61149"/>
    <lineage>
        <taxon>Eukaryota</taxon>
        <taxon>Viridiplantae</taxon>
        <taxon>Streptophyta</taxon>
        <taxon>Embryophyta</taxon>
        <taxon>Tracheophyta</taxon>
        <taxon>Spermatophyta</taxon>
        <taxon>Magnoliopsida</taxon>
        <taxon>eudicotyledons</taxon>
        <taxon>Gunneridae</taxon>
        <taxon>Pentapetalae</taxon>
        <taxon>rosids</taxon>
        <taxon>fabids</taxon>
        <taxon>Malpighiales</taxon>
        <taxon>Rhizophoraceae</taxon>
        <taxon>Rhizophora</taxon>
    </lineage>
</organism>
<proteinExistence type="predicted"/>
<protein>
    <submittedName>
        <fullName evidence="1">Uncharacterized protein</fullName>
    </submittedName>
</protein>
<sequence>MCQTNSRYYVFISVIHIQRGRSLEIGLAYESCCRKQSIFPYNYLTHICDSMIRD</sequence>